<accession>A0A3B0WB12</accession>
<dbReference type="AlphaFoldDB" id="A0A3B0WB12"/>
<dbReference type="InterPro" id="IPR010985">
    <property type="entry name" value="Ribbon_hlx_hlx"/>
</dbReference>
<proteinExistence type="predicted"/>
<dbReference type="InterPro" id="IPR035069">
    <property type="entry name" value="TTHA1013/TTHA0281-like"/>
</dbReference>
<organism evidence="1">
    <name type="scientific">hydrothermal vent metagenome</name>
    <dbReference type="NCBI Taxonomy" id="652676"/>
    <lineage>
        <taxon>unclassified sequences</taxon>
        <taxon>metagenomes</taxon>
        <taxon>ecological metagenomes</taxon>
    </lineage>
</organism>
<sequence length="163" mass="18668">MKDLKYKGFIGSVEFDEESTVLWGKVKFIKGLITFQSIDGTYPELVNAFHESIDEYLEDCIEMNLKPLSSATGVFQVRLGSDLHYKANLRANEEEISLNELTKKAVMAYVDDNSIHIHNHGDQHIYHQPNHSEQSTWINQSNKHSVPVKTTNKDYSPWGTIIQ</sequence>
<dbReference type="SUPFAM" id="SSF143100">
    <property type="entry name" value="TTHA1013/TTHA0281-like"/>
    <property type="match status" value="1"/>
</dbReference>
<dbReference type="InterPro" id="IPR008651">
    <property type="entry name" value="Uncharacterised_HicB"/>
</dbReference>
<name>A0A3B0WB12_9ZZZZ</name>
<dbReference type="SUPFAM" id="SSF47598">
    <property type="entry name" value="Ribbon-helix-helix"/>
    <property type="match status" value="1"/>
</dbReference>
<protein>
    <recommendedName>
        <fullName evidence="2">HicB protein</fullName>
    </recommendedName>
</protein>
<evidence type="ECO:0000313" key="1">
    <source>
        <dbReference type="EMBL" id="VAW46529.1"/>
    </source>
</evidence>
<evidence type="ECO:0008006" key="2">
    <source>
        <dbReference type="Google" id="ProtNLM"/>
    </source>
</evidence>
<dbReference type="EMBL" id="UOFB01000147">
    <property type="protein sequence ID" value="VAW46529.1"/>
    <property type="molecule type" value="Genomic_DNA"/>
</dbReference>
<dbReference type="GO" id="GO:0006355">
    <property type="term" value="P:regulation of DNA-templated transcription"/>
    <property type="evidence" value="ECO:0007669"/>
    <property type="project" value="InterPro"/>
</dbReference>
<reference evidence="1" key="1">
    <citation type="submission" date="2018-06" db="EMBL/GenBank/DDBJ databases">
        <authorList>
            <person name="Zhirakovskaya E."/>
        </authorList>
    </citation>
    <scope>NUCLEOTIDE SEQUENCE</scope>
</reference>
<gene>
    <name evidence="1" type="ORF">MNBD_GAMMA04-1498</name>
</gene>
<dbReference type="Pfam" id="PF05534">
    <property type="entry name" value="HicB"/>
    <property type="match status" value="1"/>
</dbReference>